<sequence>MESKLGVRRFICGLEVIRGGEPGDRWLQEPPHGDGTYLSNASVRRRVGDEATFQVTLSTSSTGNGQNISTADIPILKDSDGYFGFVMHNACWHIFQIRTGSTTFDLRRLAEDFESYSRFKGLHSYAATRGSTSMGREFATIILYGHGNREVGMPSPYRPQPSKPSTEVLLPRVY</sequence>
<name>A0ABR4JKL5_9EURO</name>
<protein>
    <submittedName>
        <fullName evidence="1">Uncharacterized protein</fullName>
    </submittedName>
</protein>
<accession>A0ABR4JKL5</accession>
<reference evidence="1 2" key="1">
    <citation type="submission" date="2024-07" db="EMBL/GenBank/DDBJ databases">
        <title>Section-level genome sequencing and comparative genomics of Aspergillus sections Usti and Cavernicolus.</title>
        <authorList>
            <consortium name="Lawrence Berkeley National Laboratory"/>
            <person name="Nybo J.L."/>
            <person name="Vesth T.C."/>
            <person name="Theobald S."/>
            <person name="Frisvad J.C."/>
            <person name="Larsen T.O."/>
            <person name="Kjaerboelling I."/>
            <person name="Rothschild-Mancinelli K."/>
            <person name="Lyhne E.K."/>
            <person name="Kogle M.E."/>
            <person name="Barry K."/>
            <person name="Clum A."/>
            <person name="Na H."/>
            <person name="Ledsgaard L."/>
            <person name="Lin J."/>
            <person name="Lipzen A."/>
            <person name="Kuo A."/>
            <person name="Riley R."/>
            <person name="Mondo S."/>
            <person name="Labutti K."/>
            <person name="Haridas S."/>
            <person name="Pangalinan J."/>
            <person name="Salamov A.A."/>
            <person name="Simmons B.A."/>
            <person name="Magnuson J.K."/>
            <person name="Chen J."/>
            <person name="Drula E."/>
            <person name="Henrissat B."/>
            <person name="Wiebenga A."/>
            <person name="Lubbers R.J."/>
            <person name="Gomes A.C."/>
            <person name="Makela M.R."/>
            <person name="Stajich J."/>
            <person name="Grigoriev I.V."/>
            <person name="Mortensen U.H."/>
            <person name="De Vries R.P."/>
            <person name="Baker S.E."/>
            <person name="Andersen M.R."/>
        </authorList>
    </citation>
    <scope>NUCLEOTIDE SEQUENCE [LARGE SCALE GENOMIC DNA]</scope>
    <source>
        <strain evidence="1 2">CBS 123904</strain>
    </source>
</reference>
<keyword evidence="2" id="KW-1185">Reference proteome</keyword>
<evidence type="ECO:0000313" key="2">
    <source>
        <dbReference type="Proteomes" id="UP001610446"/>
    </source>
</evidence>
<evidence type="ECO:0000313" key="1">
    <source>
        <dbReference type="EMBL" id="KAL2840574.1"/>
    </source>
</evidence>
<comment type="caution">
    <text evidence="1">The sequence shown here is derived from an EMBL/GenBank/DDBJ whole genome shotgun (WGS) entry which is preliminary data.</text>
</comment>
<organism evidence="1 2">
    <name type="scientific">Aspergillus pseudoustus</name>
    <dbReference type="NCBI Taxonomy" id="1810923"/>
    <lineage>
        <taxon>Eukaryota</taxon>
        <taxon>Fungi</taxon>
        <taxon>Dikarya</taxon>
        <taxon>Ascomycota</taxon>
        <taxon>Pezizomycotina</taxon>
        <taxon>Eurotiomycetes</taxon>
        <taxon>Eurotiomycetidae</taxon>
        <taxon>Eurotiales</taxon>
        <taxon>Aspergillaceae</taxon>
        <taxon>Aspergillus</taxon>
        <taxon>Aspergillus subgen. Nidulantes</taxon>
    </lineage>
</organism>
<gene>
    <name evidence="1" type="ORF">BJY01DRAFT_249944</name>
</gene>
<dbReference type="Proteomes" id="UP001610446">
    <property type="component" value="Unassembled WGS sequence"/>
</dbReference>
<proteinExistence type="predicted"/>
<dbReference type="EMBL" id="JBFXLU010000119">
    <property type="protein sequence ID" value="KAL2840574.1"/>
    <property type="molecule type" value="Genomic_DNA"/>
</dbReference>